<reference evidence="5" key="1">
    <citation type="journal article" date="2015" name="Nature">
        <title>rRNA introns, odd ribosomes, and small enigmatic genomes across a large radiation of phyla.</title>
        <authorList>
            <person name="Brown C.T."/>
            <person name="Hug L.A."/>
            <person name="Thomas B.C."/>
            <person name="Sharon I."/>
            <person name="Castelle C.J."/>
            <person name="Singh A."/>
            <person name="Wilkins M.J."/>
            <person name="Williams K.H."/>
            <person name="Banfield J.F."/>
        </authorList>
    </citation>
    <scope>NUCLEOTIDE SEQUENCE [LARGE SCALE GENOMIC DNA]</scope>
</reference>
<dbReference type="PROSITE" id="PS50072">
    <property type="entry name" value="CSA_PPIASE_2"/>
    <property type="match status" value="1"/>
</dbReference>
<comment type="function">
    <text evidence="3">PPIases accelerate the folding of proteins. It catalyzes the cis-trans isomerization of proline imidic peptide bonds in oligopeptides.</text>
</comment>
<organism evidence="5">
    <name type="scientific">Candidatus Daviesbacteria bacterium GW2011_GWC2_40_12</name>
    <dbReference type="NCBI Taxonomy" id="1618431"/>
    <lineage>
        <taxon>Bacteria</taxon>
        <taxon>Candidatus Daviesiibacteriota</taxon>
    </lineage>
</organism>
<proteinExistence type="inferred from homology"/>
<dbReference type="InterPro" id="IPR044666">
    <property type="entry name" value="Cyclophilin_A-like"/>
</dbReference>
<evidence type="ECO:0000313" key="5">
    <source>
        <dbReference type="EMBL" id="KKR42554.1"/>
    </source>
</evidence>
<keyword evidence="2 3" id="KW-0413">Isomerase</keyword>
<dbReference type="SUPFAM" id="SSF50891">
    <property type="entry name" value="Cyclophilin-like"/>
    <property type="match status" value="1"/>
</dbReference>
<dbReference type="CDD" id="cd00317">
    <property type="entry name" value="cyclophilin"/>
    <property type="match status" value="1"/>
</dbReference>
<sequence>MLLILFIIGAGVYLAVSKFKNDVGDLSASPSPSPSGLDFVLTKSPEPTAVSQGTQTQQVQSSELPLARNKKLSKFPGVLKPEDLQNKKAVIQTAKGIIQLKIYPEASMAASNFMILSANGFYDGLKFHRVEDWVVQGGDPLGNGTGGPGYQFPDEPVTRSYVKGIVAMANAGPNTNGSQFFILKKDTPLPPSYTILGQIISGQDAVDKLSIGDVMQKVVIQNLQ</sequence>
<dbReference type="GO" id="GO:0003755">
    <property type="term" value="F:peptidyl-prolyl cis-trans isomerase activity"/>
    <property type="evidence" value="ECO:0007669"/>
    <property type="project" value="UniProtKB-UniRule"/>
</dbReference>
<dbReference type="PATRIC" id="fig|1618431.3.peg.4"/>
<dbReference type="EMBL" id="LBYB01000001">
    <property type="protein sequence ID" value="KKR42554.1"/>
    <property type="molecule type" value="Genomic_DNA"/>
</dbReference>
<comment type="similarity">
    <text evidence="3">Belongs to the cyclophilin-type PPIase family.</text>
</comment>
<feature type="domain" description="PPIase cyclophilin-type" evidence="4">
    <location>
        <begin position="96"/>
        <end position="210"/>
    </location>
</feature>
<comment type="catalytic activity">
    <reaction evidence="3">
        <text>[protein]-peptidylproline (omega=180) = [protein]-peptidylproline (omega=0)</text>
        <dbReference type="Rhea" id="RHEA:16237"/>
        <dbReference type="Rhea" id="RHEA-COMP:10747"/>
        <dbReference type="Rhea" id="RHEA-COMP:10748"/>
        <dbReference type="ChEBI" id="CHEBI:83833"/>
        <dbReference type="ChEBI" id="CHEBI:83834"/>
        <dbReference type="EC" id="5.2.1.8"/>
    </reaction>
</comment>
<dbReference type="PRINTS" id="PR00153">
    <property type="entry name" value="CSAPPISMRASE"/>
</dbReference>
<dbReference type="Pfam" id="PF00160">
    <property type="entry name" value="Pro_isomerase"/>
    <property type="match status" value="1"/>
</dbReference>
<dbReference type="PANTHER" id="PTHR45625:SF4">
    <property type="entry name" value="PEPTIDYLPROLYL ISOMERASE DOMAIN AND WD REPEAT-CONTAINING PROTEIN 1"/>
    <property type="match status" value="1"/>
</dbReference>
<dbReference type="Gene3D" id="2.40.100.10">
    <property type="entry name" value="Cyclophilin-like"/>
    <property type="match status" value="1"/>
</dbReference>
<dbReference type="Proteomes" id="UP000034881">
    <property type="component" value="Unassembled WGS sequence"/>
</dbReference>
<accession>A0A0G0QQ39</accession>
<dbReference type="EC" id="5.2.1.8" evidence="3"/>
<evidence type="ECO:0000259" key="4">
    <source>
        <dbReference type="PROSITE" id="PS50072"/>
    </source>
</evidence>
<evidence type="ECO:0000256" key="2">
    <source>
        <dbReference type="ARBA" id="ARBA00023235"/>
    </source>
</evidence>
<name>A0A0G0QQ39_9BACT</name>
<evidence type="ECO:0000256" key="3">
    <source>
        <dbReference type="RuleBase" id="RU363019"/>
    </source>
</evidence>
<protein>
    <recommendedName>
        <fullName evidence="3">Peptidyl-prolyl cis-trans isomerase</fullName>
        <shortName evidence="3">PPIase</shortName>
        <ecNumber evidence="3">5.2.1.8</ecNumber>
    </recommendedName>
</protein>
<dbReference type="InterPro" id="IPR029000">
    <property type="entry name" value="Cyclophilin-like_dom_sf"/>
</dbReference>
<comment type="caution">
    <text evidence="5">The sequence shown here is derived from an EMBL/GenBank/DDBJ whole genome shotgun (WGS) entry which is preliminary data.</text>
</comment>
<keyword evidence="1 3" id="KW-0697">Rotamase</keyword>
<dbReference type="PANTHER" id="PTHR45625">
    <property type="entry name" value="PEPTIDYL-PROLYL CIS-TRANS ISOMERASE-RELATED"/>
    <property type="match status" value="1"/>
</dbReference>
<evidence type="ECO:0000256" key="1">
    <source>
        <dbReference type="ARBA" id="ARBA00023110"/>
    </source>
</evidence>
<dbReference type="InterPro" id="IPR002130">
    <property type="entry name" value="Cyclophilin-type_PPIase_dom"/>
</dbReference>
<dbReference type="AlphaFoldDB" id="A0A0G0QQ39"/>
<gene>
    <name evidence="5" type="ORF">UT77_C0001G0005</name>
</gene>